<dbReference type="InterPro" id="IPR023198">
    <property type="entry name" value="PGP-like_dom2"/>
</dbReference>
<dbReference type="Pfam" id="PF00702">
    <property type="entry name" value="Hydrolase"/>
    <property type="match status" value="1"/>
</dbReference>
<dbReference type="EMBL" id="SHKL01000001">
    <property type="protein sequence ID" value="RZT87155.1"/>
    <property type="molecule type" value="Genomic_DNA"/>
</dbReference>
<dbReference type="SUPFAM" id="SSF56784">
    <property type="entry name" value="HAD-like"/>
    <property type="match status" value="1"/>
</dbReference>
<evidence type="ECO:0000313" key="1">
    <source>
        <dbReference type="EMBL" id="RZT87155.1"/>
    </source>
</evidence>
<dbReference type="PANTHER" id="PTHR42896:SF2">
    <property type="entry name" value="CBBY-LIKE PROTEIN"/>
    <property type="match status" value="1"/>
</dbReference>
<reference evidence="1 2" key="1">
    <citation type="submission" date="2019-02" db="EMBL/GenBank/DDBJ databases">
        <title>Sequencing the genomes of 1000 actinobacteria strains.</title>
        <authorList>
            <person name="Klenk H.-P."/>
        </authorList>
    </citation>
    <scope>NUCLEOTIDE SEQUENCE [LARGE SCALE GENOMIC DNA]</scope>
    <source>
        <strain evidence="1 2">DSM 45779</strain>
    </source>
</reference>
<keyword evidence="1" id="KW-0378">Hydrolase</keyword>
<dbReference type="InterPro" id="IPR036412">
    <property type="entry name" value="HAD-like_sf"/>
</dbReference>
<dbReference type="AlphaFoldDB" id="A0A4Q7UZD5"/>
<dbReference type="OrthoDB" id="9793014at2"/>
<gene>
    <name evidence="1" type="ORF">EV383_4063</name>
</gene>
<dbReference type="InterPro" id="IPR044999">
    <property type="entry name" value="CbbY-like"/>
</dbReference>
<dbReference type="NCBIfam" id="TIGR01509">
    <property type="entry name" value="HAD-SF-IA-v3"/>
    <property type="match status" value="1"/>
</dbReference>
<dbReference type="InterPro" id="IPR006439">
    <property type="entry name" value="HAD-SF_hydro_IA"/>
</dbReference>
<organism evidence="1 2">
    <name type="scientific">Pseudonocardia sediminis</name>
    <dbReference type="NCBI Taxonomy" id="1397368"/>
    <lineage>
        <taxon>Bacteria</taxon>
        <taxon>Bacillati</taxon>
        <taxon>Actinomycetota</taxon>
        <taxon>Actinomycetes</taxon>
        <taxon>Pseudonocardiales</taxon>
        <taxon>Pseudonocardiaceae</taxon>
        <taxon>Pseudonocardia</taxon>
    </lineage>
</organism>
<dbReference type="RefSeq" id="WP_130291344.1">
    <property type="nucleotide sequence ID" value="NZ_SHKL01000001.1"/>
</dbReference>
<dbReference type="Gene3D" id="1.10.150.240">
    <property type="entry name" value="Putative phosphatase, domain 2"/>
    <property type="match status" value="1"/>
</dbReference>
<dbReference type="PANTHER" id="PTHR42896">
    <property type="entry name" value="XYLULOSE-1,5-BISPHOSPHATE (XUBP) PHOSPHATASE"/>
    <property type="match status" value="1"/>
</dbReference>
<dbReference type="GO" id="GO:0016787">
    <property type="term" value="F:hydrolase activity"/>
    <property type="evidence" value="ECO:0007669"/>
    <property type="project" value="UniProtKB-KW"/>
</dbReference>
<keyword evidence="2" id="KW-1185">Reference proteome</keyword>
<name>A0A4Q7UZD5_PSEST</name>
<dbReference type="Gene3D" id="3.40.50.1000">
    <property type="entry name" value="HAD superfamily/HAD-like"/>
    <property type="match status" value="1"/>
</dbReference>
<proteinExistence type="predicted"/>
<protein>
    <submittedName>
        <fullName evidence="1">HAD superfamily hydrolase (TIGR01509 family)</fullName>
    </submittedName>
</protein>
<dbReference type="InterPro" id="IPR023214">
    <property type="entry name" value="HAD_sf"/>
</dbReference>
<sequence length="222" mass="23527">MSAILFGSISTIADTSELQRTAFNRAFAAHGLDWNWDRDTYLGMLESSGGAKRIAEYAESVGATVDAKAVHESKSEFFRESLAGSGVRPRSGVIDTMKAAKDKGSKVALVTTTSPDNVGALVAALGPDITVGDFDLIVDSSTVDQPKPDRAAYSYAIRTLDETAESCVAIEDNLNGVDAAVASGLSCVAFPNENTAGHDFAKAAQRVDRLDFEELQKVTRTA</sequence>
<comment type="caution">
    <text evidence="1">The sequence shown here is derived from an EMBL/GenBank/DDBJ whole genome shotgun (WGS) entry which is preliminary data.</text>
</comment>
<accession>A0A4Q7UZD5</accession>
<evidence type="ECO:0000313" key="2">
    <source>
        <dbReference type="Proteomes" id="UP000291591"/>
    </source>
</evidence>
<dbReference type="Proteomes" id="UP000291591">
    <property type="component" value="Unassembled WGS sequence"/>
</dbReference>